<protein>
    <recommendedName>
        <fullName evidence="4">Sortilin N-terminal domain-containing protein</fullName>
    </recommendedName>
</protein>
<dbReference type="InterPro" id="IPR015943">
    <property type="entry name" value="WD40/YVTN_repeat-like_dom_sf"/>
</dbReference>
<keyword evidence="1" id="KW-0732">Signal</keyword>
<accession>A0A1G2FEQ0</accession>
<name>A0A1G2FEQ0_9BACT</name>
<feature type="signal peptide" evidence="1">
    <location>
        <begin position="1"/>
        <end position="22"/>
    </location>
</feature>
<evidence type="ECO:0000313" key="3">
    <source>
        <dbReference type="Proteomes" id="UP000177061"/>
    </source>
</evidence>
<dbReference type="PANTHER" id="PTHR43739:SF5">
    <property type="entry name" value="EXO-ALPHA-SIALIDASE"/>
    <property type="match status" value="1"/>
</dbReference>
<evidence type="ECO:0000256" key="1">
    <source>
        <dbReference type="SAM" id="SignalP"/>
    </source>
</evidence>
<reference evidence="2 3" key="1">
    <citation type="journal article" date="2016" name="Nat. Commun.">
        <title>Thousands of microbial genomes shed light on interconnected biogeochemical processes in an aquifer system.</title>
        <authorList>
            <person name="Anantharaman K."/>
            <person name="Brown C.T."/>
            <person name="Hug L.A."/>
            <person name="Sharon I."/>
            <person name="Castelle C.J."/>
            <person name="Probst A.J."/>
            <person name="Thomas B.C."/>
            <person name="Singh A."/>
            <person name="Wilkins M.J."/>
            <person name="Karaoz U."/>
            <person name="Brodie E.L."/>
            <person name="Williams K.H."/>
            <person name="Hubbard S.S."/>
            <person name="Banfield J.F."/>
        </authorList>
    </citation>
    <scope>NUCLEOTIDE SEQUENCE [LARGE SCALE GENOMIC DNA]</scope>
</reference>
<feature type="chain" id="PRO_5009582856" description="Sortilin N-terminal domain-containing protein" evidence="1">
    <location>
        <begin position="23"/>
        <end position="349"/>
    </location>
</feature>
<comment type="caution">
    <text evidence="2">The sequence shown here is derived from an EMBL/GenBank/DDBJ whole genome shotgun (WGS) entry which is preliminary data.</text>
</comment>
<evidence type="ECO:0000313" key="2">
    <source>
        <dbReference type="EMBL" id="OGZ36529.1"/>
    </source>
</evidence>
<sequence>MKKYFFTIIPLFSLLAFFPFECAVRDAGIFKSENKGEIFKHQVFIDKKHSLASVDILTIEINPQDSKIIYLGTRSNGLYKSADAGESWFKLEDKNGVLSLRANIYDIAIDASDTNRLYLGAYQDNKGRVFRSQDAGDSWEEVYVVSKEQYAVFAAAVDNYDPAIVYIGTAQGGFLKSADFGKSWKLMRWFDDVISDIVVNPQDTRVVYLSTFNKGIYKTNDKGLNWESFEAVLKEFRQAEQVEKLVIDAQRPNIIYAGSKFGLLRSNNSGGSWQPVNIIIPPESTVISSLATDPQNTDHLYYGAGSVLYRSLDQGENWTVYEIPSKKLIKDIAVDPVNPEVIYVGMGEE</sequence>
<dbReference type="AlphaFoldDB" id="A0A1G2FEQ0"/>
<dbReference type="Gene3D" id="2.130.10.10">
    <property type="entry name" value="YVTN repeat-like/Quinoprotein amine dehydrogenase"/>
    <property type="match status" value="4"/>
</dbReference>
<proteinExistence type="predicted"/>
<dbReference type="GO" id="GO:0010411">
    <property type="term" value="P:xyloglucan metabolic process"/>
    <property type="evidence" value="ECO:0007669"/>
    <property type="project" value="TreeGrafter"/>
</dbReference>
<dbReference type="Proteomes" id="UP000177061">
    <property type="component" value="Unassembled WGS sequence"/>
</dbReference>
<dbReference type="InterPro" id="IPR052025">
    <property type="entry name" value="Xyloglucanase_GH74"/>
</dbReference>
<dbReference type="EMBL" id="MHNB01000025">
    <property type="protein sequence ID" value="OGZ36529.1"/>
    <property type="molecule type" value="Genomic_DNA"/>
</dbReference>
<dbReference type="PANTHER" id="PTHR43739">
    <property type="entry name" value="XYLOGLUCANASE (EUROFUNG)"/>
    <property type="match status" value="1"/>
</dbReference>
<dbReference type="SUPFAM" id="SSF110296">
    <property type="entry name" value="Oligoxyloglucan reducing end-specific cellobiohydrolase"/>
    <property type="match status" value="2"/>
</dbReference>
<dbReference type="STRING" id="1801997.A3J64_02805"/>
<organism evidence="2 3">
    <name type="scientific">Candidatus Portnoybacteria bacterium RIFCSPHIGHO2_12_FULL_38_9</name>
    <dbReference type="NCBI Taxonomy" id="1801997"/>
    <lineage>
        <taxon>Bacteria</taxon>
        <taxon>Candidatus Portnoyibacteriota</taxon>
    </lineage>
</organism>
<gene>
    <name evidence="2" type="ORF">A3J64_02805</name>
</gene>
<evidence type="ECO:0008006" key="4">
    <source>
        <dbReference type="Google" id="ProtNLM"/>
    </source>
</evidence>